<evidence type="ECO:0000313" key="3">
    <source>
        <dbReference type="EMBL" id="SFW23227.1"/>
    </source>
</evidence>
<feature type="compositionally biased region" description="Basic and acidic residues" evidence="1">
    <location>
        <begin position="186"/>
        <end position="197"/>
    </location>
</feature>
<dbReference type="Proteomes" id="UP000183461">
    <property type="component" value="Unassembled WGS sequence"/>
</dbReference>
<evidence type="ECO:0000256" key="1">
    <source>
        <dbReference type="SAM" id="MobiDB-lite"/>
    </source>
</evidence>
<keyword evidence="2" id="KW-1133">Transmembrane helix</keyword>
<proteinExistence type="predicted"/>
<reference evidence="3 4" key="1">
    <citation type="submission" date="2016-11" db="EMBL/GenBank/DDBJ databases">
        <authorList>
            <person name="Jaros S."/>
            <person name="Januszkiewicz K."/>
            <person name="Wedrychowicz H."/>
        </authorList>
    </citation>
    <scope>NUCLEOTIDE SEQUENCE [LARGE SCALE GENOMIC DNA]</scope>
    <source>
        <strain evidence="3 4">YL228</strain>
    </source>
</reference>
<accession>A0A1K1MJG2</accession>
<gene>
    <name evidence="3" type="ORF">SAMN02910280_1263</name>
</gene>
<evidence type="ECO:0000256" key="2">
    <source>
        <dbReference type="SAM" id="Phobius"/>
    </source>
</evidence>
<dbReference type="RefSeq" id="WP_072299619.1">
    <property type="nucleotide sequence ID" value="NZ_FPIP01000002.1"/>
</dbReference>
<feature type="region of interest" description="Disordered" evidence="1">
    <location>
        <begin position="138"/>
        <end position="197"/>
    </location>
</feature>
<sequence>MSENKEIGFDILEDSDINTVEEIGTEKMEIDEEARERMLKITMKKYEKEKKLLGNETEGAASAEGYADSVSGVDSYKKHKISNIIYIALCSAAAVAIIAGSLFMLKNNGRTYKPQISDPIIEATTVTTSAAVTATDAAVQTTDKSAAKSSTAKSTTSSATTTTSTTTAAVTSTNAPEPVTDAPEPEPEREPTEEDREKEVLDAVYNITHDGYYPTYTETNGTFEHYTSDGTLVDFKNIINYMAYEAETLPFDRTLGAVADEQDAIDKGRYVLLTCKGQEFMDWLEKEPTRYPDVEFVRDYPPIIAEYYDEYDVWYIHTTGPSWSPVDGGYPHIVALTEGISYQMFVRGCDGKILGSFINY</sequence>
<protein>
    <submittedName>
        <fullName evidence="3">Uncharacterized protein</fullName>
    </submittedName>
</protein>
<feature type="transmembrane region" description="Helical" evidence="2">
    <location>
        <begin position="84"/>
        <end position="105"/>
    </location>
</feature>
<evidence type="ECO:0000313" key="4">
    <source>
        <dbReference type="Proteomes" id="UP000183461"/>
    </source>
</evidence>
<keyword evidence="2" id="KW-0812">Transmembrane</keyword>
<organism evidence="3 4">
    <name type="scientific">Ruminococcus flavefaciens</name>
    <dbReference type="NCBI Taxonomy" id="1265"/>
    <lineage>
        <taxon>Bacteria</taxon>
        <taxon>Bacillati</taxon>
        <taxon>Bacillota</taxon>
        <taxon>Clostridia</taxon>
        <taxon>Eubacteriales</taxon>
        <taxon>Oscillospiraceae</taxon>
        <taxon>Ruminococcus</taxon>
    </lineage>
</organism>
<keyword evidence="2" id="KW-0472">Membrane</keyword>
<name>A0A1K1MJG2_RUMFL</name>
<dbReference type="AlphaFoldDB" id="A0A1K1MJG2"/>
<dbReference type="EMBL" id="FPIP01000002">
    <property type="protein sequence ID" value="SFW23227.1"/>
    <property type="molecule type" value="Genomic_DNA"/>
</dbReference>
<feature type="compositionally biased region" description="Low complexity" evidence="1">
    <location>
        <begin position="138"/>
        <end position="173"/>
    </location>
</feature>